<keyword evidence="3 8" id="KW-0378">Hydrolase</keyword>
<protein>
    <recommendedName>
        <fullName evidence="2 8">Pectinesterase</fullName>
        <ecNumber evidence="2 8">3.1.1.11</ecNumber>
    </recommendedName>
</protein>
<evidence type="ECO:0000256" key="8">
    <source>
        <dbReference type="RuleBase" id="RU000589"/>
    </source>
</evidence>
<dbReference type="GO" id="GO:0030599">
    <property type="term" value="F:pectinesterase activity"/>
    <property type="evidence" value="ECO:0007669"/>
    <property type="project" value="UniProtKB-UniRule"/>
</dbReference>
<dbReference type="Proteomes" id="UP000245207">
    <property type="component" value="Unassembled WGS sequence"/>
</dbReference>
<dbReference type="PANTHER" id="PTHR31707">
    <property type="entry name" value="PECTINESTERASE"/>
    <property type="match status" value="1"/>
</dbReference>
<dbReference type="InterPro" id="IPR012334">
    <property type="entry name" value="Pectin_lyas_fold"/>
</dbReference>
<dbReference type="PROSITE" id="PS00503">
    <property type="entry name" value="PECTINESTERASE_2"/>
    <property type="match status" value="1"/>
</dbReference>
<dbReference type="GO" id="GO:0045490">
    <property type="term" value="P:pectin catabolic process"/>
    <property type="evidence" value="ECO:0007669"/>
    <property type="project" value="UniProtKB-UniRule"/>
</dbReference>
<dbReference type="UniPathway" id="UPA00545">
    <property type="reaction ID" value="UER00823"/>
</dbReference>
<dbReference type="EC" id="3.1.1.11" evidence="2 8"/>
<evidence type="ECO:0000259" key="9">
    <source>
        <dbReference type="Pfam" id="PF01095"/>
    </source>
</evidence>
<dbReference type="GO" id="GO:0042545">
    <property type="term" value="P:cell wall modification"/>
    <property type="evidence" value="ECO:0007669"/>
    <property type="project" value="UniProtKB-UniRule"/>
</dbReference>
<dbReference type="EMBL" id="PKPP01023677">
    <property type="protein sequence ID" value="PWA34138.1"/>
    <property type="molecule type" value="Genomic_DNA"/>
</dbReference>
<comment type="caution">
    <text evidence="10">The sequence shown here is derived from an EMBL/GenBank/DDBJ whole genome shotgun (WGS) entry which is preliminary data.</text>
</comment>
<evidence type="ECO:0000256" key="2">
    <source>
        <dbReference type="ARBA" id="ARBA00013229"/>
    </source>
</evidence>
<dbReference type="InterPro" id="IPR000070">
    <property type="entry name" value="Pectinesterase_cat"/>
</dbReference>
<keyword evidence="5" id="KW-0961">Cell wall biogenesis/degradation</keyword>
<evidence type="ECO:0000256" key="3">
    <source>
        <dbReference type="ARBA" id="ARBA00022801"/>
    </source>
</evidence>
<evidence type="ECO:0000256" key="6">
    <source>
        <dbReference type="ARBA" id="ARBA00047928"/>
    </source>
</evidence>
<dbReference type="STRING" id="35608.A0A2U1KBK5"/>
<evidence type="ECO:0000256" key="7">
    <source>
        <dbReference type="PROSITE-ProRule" id="PRU10040"/>
    </source>
</evidence>
<reference evidence="10 11" key="1">
    <citation type="journal article" date="2018" name="Mol. Plant">
        <title>The genome of Artemisia annua provides insight into the evolution of Asteraceae family and artemisinin biosynthesis.</title>
        <authorList>
            <person name="Shen Q."/>
            <person name="Zhang L."/>
            <person name="Liao Z."/>
            <person name="Wang S."/>
            <person name="Yan T."/>
            <person name="Shi P."/>
            <person name="Liu M."/>
            <person name="Fu X."/>
            <person name="Pan Q."/>
            <person name="Wang Y."/>
            <person name="Lv Z."/>
            <person name="Lu X."/>
            <person name="Zhang F."/>
            <person name="Jiang W."/>
            <person name="Ma Y."/>
            <person name="Chen M."/>
            <person name="Hao X."/>
            <person name="Li L."/>
            <person name="Tang Y."/>
            <person name="Lv G."/>
            <person name="Zhou Y."/>
            <person name="Sun X."/>
            <person name="Brodelius P.E."/>
            <person name="Rose J.K.C."/>
            <person name="Tang K."/>
        </authorList>
    </citation>
    <scope>NUCLEOTIDE SEQUENCE [LARGE SCALE GENOMIC DNA]</scope>
    <source>
        <strain evidence="11">cv. Huhao1</strain>
        <tissue evidence="10">Leaf</tissue>
    </source>
</reference>
<feature type="active site" evidence="7">
    <location>
        <position position="33"/>
    </location>
</feature>
<feature type="domain" description="Pectinesterase catalytic" evidence="9">
    <location>
        <begin position="6"/>
        <end position="55"/>
    </location>
</feature>
<accession>A0A2U1KBK5</accession>
<dbReference type="Pfam" id="PF01095">
    <property type="entry name" value="Pectinesterase"/>
    <property type="match status" value="1"/>
</dbReference>
<sequence length="86" mass="10281">MEQTHHIDAFQDSLYTHSNRRFYRECNIYGTVDFIFGNSTVVIQSCKYTTQETIDGPEKHDHSTRQVRLYSKHWHFYSKLHDLAIS</sequence>
<evidence type="ECO:0000313" key="10">
    <source>
        <dbReference type="EMBL" id="PWA34138.1"/>
    </source>
</evidence>
<proteinExistence type="predicted"/>
<evidence type="ECO:0000256" key="1">
    <source>
        <dbReference type="ARBA" id="ARBA00005184"/>
    </source>
</evidence>
<dbReference type="InterPro" id="IPR033131">
    <property type="entry name" value="Pectinesterase_Asp_AS"/>
</dbReference>
<keyword evidence="11" id="KW-1185">Reference proteome</keyword>
<comment type="catalytic activity">
    <reaction evidence="6 8">
        <text>[(1-&gt;4)-alpha-D-galacturonosyl methyl ester](n) + n H2O = [(1-&gt;4)-alpha-D-galacturonosyl](n) + n methanol + n H(+)</text>
        <dbReference type="Rhea" id="RHEA:22380"/>
        <dbReference type="Rhea" id="RHEA-COMP:14570"/>
        <dbReference type="Rhea" id="RHEA-COMP:14573"/>
        <dbReference type="ChEBI" id="CHEBI:15377"/>
        <dbReference type="ChEBI" id="CHEBI:15378"/>
        <dbReference type="ChEBI" id="CHEBI:17790"/>
        <dbReference type="ChEBI" id="CHEBI:140522"/>
        <dbReference type="ChEBI" id="CHEBI:140523"/>
        <dbReference type="EC" id="3.1.1.11"/>
    </reaction>
</comment>
<organism evidence="10 11">
    <name type="scientific">Artemisia annua</name>
    <name type="common">Sweet wormwood</name>
    <dbReference type="NCBI Taxonomy" id="35608"/>
    <lineage>
        <taxon>Eukaryota</taxon>
        <taxon>Viridiplantae</taxon>
        <taxon>Streptophyta</taxon>
        <taxon>Embryophyta</taxon>
        <taxon>Tracheophyta</taxon>
        <taxon>Spermatophyta</taxon>
        <taxon>Magnoliopsida</taxon>
        <taxon>eudicotyledons</taxon>
        <taxon>Gunneridae</taxon>
        <taxon>Pentapetalae</taxon>
        <taxon>asterids</taxon>
        <taxon>campanulids</taxon>
        <taxon>Asterales</taxon>
        <taxon>Asteraceae</taxon>
        <taxon>Asteroideae</taxon>
        <taxon>Anthemideae</taxon>
        <taxon>Artemisiinae</taxon>
        <taxon>Artemisia</taxon>
    </lineage>
</organism>
<evidence type="ECO:0000256" key="5">
    <source>
        <dbReference type="ARBA" id="ARBA00023316"/>
    </source>
</evidence>
<keyword evidence="4 8" id="KW-0063">Aspartyl esterase</keyword>
<dbReference type="AlphaFoldDB" id="A0A2U1KBK5"/>
<dbReference type="OrthoDB" id="2019149at2759"/>
<evidence type="ECO:0000313" key="11">
    <source>
        <dbReference type="Proteomes" id="UP000245207"/>
    </source>
</evidence>
<evidence type="ECO:0000256" key="4">
    <source>
        <dbReference type="ARBA" id="ARBA00023085"/>
    </source>
</evidence>
<dbReference type="SUPFAM" id="SSF51126">
    <property type="entry name" value="Pectin lyase-like"/>
    <property type="match status" value="1"/>
</dbReference>
<gene>
    <name evidence="10" type="ORF">CTI12_AA622040</name>
</gene>
<dbReference type="InterPro" id="IPR011050">
    <property type="entry name" value="Pectin_lyase_fold/virulence"/>
</dbReference>
<comment type="pathway">
    <text evidence="1 8">Glycan metabolism; pectin degradation; 2-dehydro-3-deoxy-D-gluconate from pectin: step 1/5.</text>
</comment>
<dbReference type="Gene3D" id="2.160.20.10">
    <property type="entry name" value="Single-stranded right-handed beta-helix, Pectin lyase-like"/>
    <property type="match status" value="1"/>
</dbReference>
<name>A0A2U1KBK5_ARTAN</name>